<evidence type="ECO:0000313" key="1">
    <source>
        <dbReference type="EMBL" id="EST44233.1"/>
    </source>
</evidence>
<reference evidence="1 2" key="1">
    <citation type="journal article" date="2014" name="PLoS Genet.">
        <title>The Genome of Spironucleus salmonicida Highlights a Fish Pathogen Adapted to Fluctuating Environments.</title>
        <authorList>
            <person name="Xu F."/>
            <person name="Jerlstrom-Hultqvist J."/>
            <person name="Einarsson E."/>
            <person name="Astvaldsson A."/>
            <person name="Svard S.G."/>
            <person name="Andersson J.O."/>
        </authorList>
    </citation>
    <scope>NUCLEOTIDE SEQUENCE</scope>
    <source>
        <strain evidence="2">ATCC 50377</strain>
    </source>
</reference>
<dbReference type="AlphaFoldDB" id="V6LIT9"/>
<sequence>MFSKTLNSDQADYTNEYFLEQLTEDCNFDYKYVDGIAYIKQKYYLEFIEIKLHQVIKTFYKLLLNTTYGKIEQNVIRPSVSFDRGDFAFNKYDEQLHKDCKIQIIGQNMFKNNYSYEEQLQQAQISQSNTSFAGKINSVARTMLYTLICFVVANYHSLARKAAEVSFRKTITILSLGFRKQQNHDTFIKTQLAVLQNTQLKLTTSKLL</sequence>
<accession>V6LIT9</accession>
<organism evidence="1">
    <name type="scientific">Spironucleus salmonicida</name>
    <dbReference type="NCBI Taxonomy" id="348837"/>
    <lineage>
        <taxon>Eukaryota</taxon>
        <taxon>Metamonada</taxon>
        <taxon>Diplomonadida</taxon>
        <taxon>Hexamitidae</taxon>
        <taxon>Hexamitinae</taxon>
        <taxon>Spironucleus</taxon>
    </lineage>
</organism>
<reference evidence="2" key="2">
    <citation type="submission" date="2020-12" db="EMBL/GenBank/DDBJ databases">
        <title>New Spironucleus salmonicida genome in near-complete chromosomes.</title>
        <authorList>
            <person name="Xu F."/>
            <person name="Kurt Z."/>
            <person name="Jimenez-Gonzalez A."/>
            <person name="Astvaldsson A."/>
            <person name="Andersson J.O."/>
            <person name="Svard S.G."/>
        </authorList>
    </citation>
    <scope>NUCLEOTIDE SEQUENCE</scope>
    <source>
        <strain evidence="2">ATCC 50377</strain>
    </source>
</reference>
<dbReference type="InterPro" id="IPR043502">
    <property type="entry name" value="DNA/RNA_pol_sf"/>
</dbReference>
<dbReference type="VEuPathDB" id="GiardiaDB:SS50377_21387"/>
<dbReference type="EMBL" id="AUWU02000002">
    <property type="protein sequence ID" value="KAH0575858.1"/>
    <property type="molecule type" value="Genomic_DNA"/>
</dbReference>
<keyword evidence="3" id="KW-1185">Reference proteome</keyword>
<name>V6LIT9_9EUKA</name>
<protein>
    <submittedName>
        <fullName evidence="1">Uncharacterized protein</fullName>
    </submittedName>
</protein>
<evidence type="ECO:0000313" key="2">
    <source>
        <dbReference type="EMBL" id="KAH0575858.1"/>
    </source>
</evidence>
<dbReference type="SUPFAM" id="SSF56672">
    <property type="entry name" value="DNA/RNA polymerases"/>
    <property type="match status" value="1"/>
</dbReference>
<dbReference type="EMBL" id="KI546123">
    <property type="protein sequence ID" value="EST44233.1"/>
    <property type="molecule type" value="Genomic_DNA"/>
</dbReference>
<evidence type="ECO:0000313" key="3">
    <source>
        <dbReference type="Proteomes" id="UP000018208"/>
    </source>
</evidence>
<gene>
    <name evidence="1" type="ORF">SS50377_15957</name>
    <name evidence="2" type="ORF">SS50377_21387</name>
</gene>
<proteinExistence type="predicted"/>
<dbReference type="Proteomes" id="UP000018208">
    <property type="component" value="Unassembled WGS sequence"/>
</dbReference>